<dbReference type="GO" id="GO:0043531">
    <property type="term" value="F:ADP binding"/>
    <property type="evidence" value="ECO:0007669"/>
    <property type="project" value="InterPro"/>
</dbReference>
<evidence type="ECO:0000256" key="1">
    <source>
        <dbReference type="ARBA" id="ARBA00022737"/>
    </source>
</evidence>
<comment type="caution">
    <text evidence="3">The sequence shown here is derived from an EMBL/GenBank/DDBJ whole genome shotgun (WGS) entry which is preliminary data.</text>
</comment>
<dbReference type="Pfam" id="PF23559">
    <property type="entry name" value="WHD_DRP"/>
    <property type="match status" value="1"/>
</dbReference>
<sequence length="229" mass="25801">MTSWRRQVGWSSWRRCGNPRRNFSLVSGVTLAIRIAFERKGGQCPPYLVSSARKLIAKCEGLPLAIVALSGLMATKNSIAEWNVVYNNLNKELSENDSYFVRLRINSGSDAEKYLNDLICRGLLQVVKKTGSGRPKACKMHDILLEFSVFISKMEKFVAKSDDKEVEDDGIHRWSIAAKEKEMKAGSKTALSRVRSLFVFAVDETSKSSFNRLPSGFNESVGFRRHSNR</sequence>
<evidence type="ECO:0000313" key="3">
    <source>
        <dbReference type="EMBL" id="KAE8695732.1"/>
    </source>
</evidence>
<dbReference type="InterPro" id="IPR044974">
    <property type="entry name" value="Disease_R_plants"/>
</dbReference>
<dbReference type="Gene3D" id="1.10.8.430">
    <property type="entry name" value="Helical domain of apoptotic protease-activating factors"/>
    <property type="match status" value="1"/>
</dbReference>
<dbReference type="InterPro" id="IPR058922">
    <property type="entry name" value="WHD_DRP"/>
</dbReference>
<keyword evidence="1" id="KW-0677">Repeat</keyword>
<dbReference type="EMBL" id="VEPZ02001075">
    <property type="protein sequence ID" value="KAE8695732.1"/>
    <property type="molecule type" value="Genomic_DNA"/>
</dbReference>
<accession>A0A6A2ZX75</accession>
<dbReference type="AlphaFoldDB" id="A0A6A2ZX75"/>
<gene>
    <name evidence="3" type="ORF">F3Y22_tig00110691pilonHSYRG00004</name>
</gene>
<dbReference type="PANTHER" id="PTHR23155">
    <property type="entry name" value="DISEASE RESISTANCE PROTEIN RP"/>
    <property type="match status" value="1"/>
</dbReference>
<organism evidence="3 4">
    <name type="scientific">Hibiscus syriacus</name>
    <name type="common">Rose of Sharon</name>
    <dbReference type="NCBI Taxonomy" id="106335"/>
    <lineage>
        <taxon>Eukaryota</taxon>
        <taxon>Viridiplantae</taxon>
        <taxon>Streptophyta</taxon>
        <taxon>Embryophyta</taxon>
        <taxon>Tracheophyta</taxon>
        <taxon>Spermatophyta</taxon>
        <taxon>Magnoliopsida</taxon>
        <taxon>eudicotyledons</taxon>
        <taxon>Gunneridae</taxon>
        <taxon>Pentapetalae</taxon>
        <taxon>rosids</taxon>
        <taxon>malvids</taxon>
        <taxon>Malvales</taxon>
        <taxon>Malvaceae</taxon>
        <taxon>Malvoideae</taxon>
        <taxon>Hibiscus</taxon>
    </lineage>
</organism>
<name>A0A6A2ZX75_HIBSY</name>
<dbReference type="InterPro" id="IPR042197">
    <property type="entry name" value="Apaf_helical"/>
</dbReference>
<reference evidence="3" key="1">
    <citation type="submission" date="2019-09" db="EMBL/GenBank/DDBJ databases">
        <title>Draft genome information of white flower Hibiscus syriacus.</title>
        <authorList>
            <person name="Kim Y.-M."/>
        </authorList>
    </citation>
    <scope>NUCLEOTIDE SEQUENCE [LARGE SCALE GENOMIC DNA]</scope>
    <source>
        <strain evidence="3">YM2019G1</strain>
    </source>
</reference>
<dbReference type="PANTHER" id="PTHR23155:SF1232">
    <property type="entry name" value="OS09G0270700 PROTEIN"/>
    <property type="match status" value="1"/>
</dbReference>
<keyword evidence="4" id="KW-1185">Reference proteome</keyword>
<proteinExistence type="predicted"/>
<feature type="domain" description="Disease resistance protein winged helix" evidence="2">
    <location>
        <begin position="111"/>
        <end position="146"/>
    </location>
</feature>
<evidence type="ECO:0000259" key="2">
    <source>
        <dbReference type="Pfam" id="PF23559"/>
    </source>
</evidence>
<protein>
    <recommendedName>
        <fullName evidence="2">Disease resistance protein winged helix domain-containing protein</fullName>
    </recommendedName>
</protein>
<dbReference type="GO" id="GO:0098542">
    <property type="term" value="P:defense response to other organism"/>
    <property type="evidence" value="ECO:0007669"/>
    <property type="project" value="TreeGrafter"/>
</dbReference>
<evidence type="ECO:0000313" key="4">
    <source>
        <dbReference type="Proteomes" id="UP000436088"/>
    </source>
</evidence>
<dbReference type="InterPro" id="IPR027417">
    <property type="entry name" value="P-loop_NTPase"/>
</dbReference>
<dbReference type="Proteomes" id="UP000436088">
    <property type="component" value="Unassembled WGS sequence"/>
</dbReference>
<dbReference type="SUPFAM" id="SSF52540">
    <property type="entry name" value="P-loop containing nucleoside triphosphate hydrolases"/>
    <property type="match status" value="1"/>
</dbReference>